<feature type="compositionally biased region" description="Basic and acidic residues" evidence="8">
    <location>
        <begin position="258"/>
        <end position="268"/>
    </location>
</feature>
<dbReference type="InterPro" id="IPR011990">
    <property type="entry name" value="TPR-like_helical_dom_sf"/>
</dbReference>
<name>A0A2S6CEM4_9PEZI</name>
<dbReference type="FunFam" id="1.10.260.100:FF:000002">
    <property type="entry name" value="Stress-induced-phosphoprotein 1 (Hsp70/Hsp90-organizing)"/>
    <property type="match status" value="1"/>
</dbReference>
<keyword evidence="11" id="KW-1185">Reference proteome</keyword>
<dbReference type="Pfam" id="PF02515">
    <property type="entry name" value="CoA_transf_3"/>
    <property type="match status" value="1"/>
</dbReference>
<dbReference type="PANTHER" id="PTHR48229">
    <property type="entry name" value="CAIB/BAIF FAMILY ENZYME (AFU_ORTHOLOGUE AFUA_1G05360)-RELATED"/>
    <property type="match status" value="1"/>
</dbReference>
<dbReference type="InterPro" id="IPR041243">
    <property type="entry name" value="STI1/HOP_DP"/>
</dbReference>
<feature type="repeat" description="TPR" evidence="7">
    <location>
        <begin position="72"/>
        <end position="105"/>
    </location>
</feature>
<dbReference type="GO" id="GO:0042030">
    <property type="term" value="F:ATPase inhibitor activity"/>
    <property type="evidence" value="ECO:0007669"/>
    <property type="project" value="UniProtKB-ARBA"/>
</dbReference>
<keyword evidence="3" id="KW-0963">Cytoplasm</keyword>
<dbReference type="Gene3D" id="1.25.40.10">
    <property type="entry name" value="Tetratricopeptide repeat domain"/>
    <property type="match status" value="3"/>
</dbReference>
<reference evidence="11" key="1">
    <citation type="journal article" date="2017" name="bioRxiv">
        <title>Conservation of a gene cluster reveals novel cercosporin biosynthetic mechanisms and extends production to the genus Colletotrichum.</title>
        <authorList>
            <person name="de Jonge R."/>
            <person name="Ebert M.K."/>
            <person name="Huitt-Roehl C.R."/>
            <person name="Pal P."/>
            <person name="Suttle J.C."/>
            <person name="Spanner R.E."/>
            <person name="Neubauer J.D."/>
            <person name="Jurick W.M.II."/>
            <person name="Stott K.A."/>
            <person name="Secor G.A."/>
            <person name="Thomma B.P.H.J."/>
            <person name="Van de Peer Y."/>
            <person name="Townsend C.A."/>
            <person name="Bolton M.D."/>
        </authorList>
    </citation>
    <scope>NUCLEOTIDE SEQUENCE [LARGE SCALE GENOMIC DNA]</scope>
    <source>
        <strain evidence="11">CBS538.71</strain>
    </source>
</reference>
<dbReference type="SUPFAM" id="SSF89796">
    <property type="entry name" value="CoA-transferase family III (CaiB/BaiF)"/>
    <property type="match status" value="2"/>
</dbReference>
<protein>
    <recommendedName>
        <fullName evidence="9">STI1 domain-containing protein</fullName>
    </recommendedName>
</protein>
<keyword evidence="5 7" id="KW-0802">TPR repeat</keyword>
<gene>
    <name evidence="10" type="ORF">CBER1_02578</name>
</gene>
<dbReference type="InterPro" id="IPR052985">
    <property type="entry name" value="CoA-trans_III_biosynth/detox"/>
</dbReference>
<dbReference type="EMBL" id="PNEN01000472">
    <property type="protein sequence ID" value="PPJ58179.1"/>
    <property type="molecule type" value="Genomic_DNA"/>
</dbReference>
<evidence type="ECO:0000256" key="1">
    <source>
        <dbReference type="ARBA" id="ARBA00004496"/>
    </source>
</evidence>
<feature type="domain" description="STI1" evidence="9">
    <location>
        <begin position="140"/>
        <end position="179"/>
    </location>
</feature>
<comment type="subcellular location">
    <subcellularLocation>
        <location evidence="1">Cytoplasm</location>
    </subcellularLocation>
</comment>
<dbReference type="GO" id="GO:0005737">
    <property type="term" value="C:cytoplasm"/>
    <property type="evidence" value="ECO:0007669"/>
    <property type="project" value="UniProtKB-SubCell"/>
</dbReference>
<dbReference type="Pfam" id="PF13424">
    <property type="entry name" value="TPR_12"/>
    <property type="match status" value="1"/>
</dbReference>
<dbReference type="PROSITE" id="PS50005">
    <property type="entry name" value="TPR"/>
    <property type="match status" value="4"/>
</dbReference>
<feature type="region of interest" description="Disordered" evidence="8">
    <location>
        <begin position="215"/>
        <end position="268"/>
    </location>
</feature>
<keyword evidence="4" id="KW-0677">Repeat</keyword>
<dbReference type="Gene3D" id="3.40.50.10540">
    <property type="entry name" value="Crotonobetainyl-coa:carnitine coa-transferase, domain 1"/>
    <property type="match status" value="1"/>
</dbReference>
<dbReference type="InterPro" id="IPR019734">
    <property type="entry name" value="TPR_rpt"/>
</dbReference>
<accession>A0A2S6CEM4</accession>
<evidence type="ECO:0000256" key="6">
    <source>
        <dbReference type="ARBA" id="ARBA00064323"/>
    </source>
</evidence>
<dbReference type="InterPro" id="IPR003673">
    <property type="entry name" value="CoA-Trfase_fam_III"/>
</dbReference>
<evidence type="ECO:0000313" key="10">
    <source>
        <dbReference type="EMBL" id="PPJ58179.1"/>
    </source>
</evidence>
<dbReference type="FunFam" id="1.25.40.10:FF:000020">
    <property type="entry name" value="Stress-induced phosphoprotein 1"/>
    <property type="match status" value="1"/>
</dbReference>
<dbReference type="GO" id="GO:0003824">
    <property type="term" value="F:catalytic activity"/>
    <property type="evidence" value="ECO:0007669"/>
    <property type="project" value="InterPro"/>
</dbReference>
<dbReference type="Pfam" id="PF14559">
    <property type="entry name" value="TPR_19"/>
    <property type="match status" value="1"/>
</dbReference>
<dbReference type="Gene3D" id="1.10.260.100">
    <property type="match status" value="2"/>
</dbReference>
<evidence type="ECO:0000256" key="3">
    <source>
        <dbReference type="ARBA" id="ARBA00022490"/>
    </source>
</evidence>
<feature type="repeat" description="TPR" evidence="7">
    <location>
        <begin position="294"/>
        <end position="327"/>
    </location>
</feature>
<dbReference type="InterPro" id="IPR023606">
    <property type="entry name" value="CoA-Trfase_III_dom_1_sf"/>
</dbReference>
<evidence type="ECO:0000256" key="2">
    <source>
        <dbReference type="ARBA" id="ARBA00008383"/>
    </source>
</evidence>
<evidence type="ECO:0000256" key="8">
    <source>
        <dbReference type="SAM" id="MobiDB-lite"/>
    </source>
</evidence>
<organism evidence="10 11">
    <name type="scientific">Cercospora berteroae</name>
    <dbReference type="NCBI Taxonomy" id="357750"/>
    <lineage>
        <taxon>Eukaryota</taxon>
        <taxon>Fungi</taxon>
        <taxon>Dikarya</taxon>
        <taxon>Ascomycota</taxon>
        <taxon>Pezizomycotina</taxon>
        <taxon>Dothideomycetes</taxon>
        <taxon>Dothideomycetidae</taxon>
        <taxon>Mycosphaerellales</taxon>
        <taxon>Mycosphaerellaceae</taxon>
        <taxon>Cercospora</taxon>
    </lineage>
</organism>
<dbReference type="FunFam" id="1.25.40.10:FF:000010">
    <property type="entry name" value="Stress-induced phosphoprotein 1"/>
    <property type="match status" value="1"/>
</dbReference>
<dbReference type="SUPFAM" id="SSF48452">
    <property type="entry name" value="TPR-like"/>
    <property type="match status" value="3"/>
</dbReference>
<comment type="subunit">
    <text evidence="6">Part of a larger complex that includes HSP70, HSP90, and immunophilins.</text>
</comment>
<dbReference type="SMART" id="SM00727">
    <property type="entry name" value="STI1"/>
    <property type="match status" value="2"/>
</dbReference>
<proteinExistence type="inferred from homology"/>
<dbReference type="STRING" id="357750.A0A2S6CEM4"/>
<evidence type="ECO:0000256" key="7">
    <source>
        <dbReference type="PROSITE-ProRule" id="PRU00339"/>
    </source>
</evidence>
<dbReference type="InterPro" id="IPR006636">
    <property type="entry name" value="STI1_HS-bd"/>
</dbReference>
<evidence type="ECO:0000259" key="9">
    <source>
        <dbReference type="SMART" id="SM00727"/>
    </source>
</evidence>
<comment type="similarity">
    <text evidence="2">Belongs to the CoA-transferase III family.</text>
</comment>
<feature type="repeat" description="TPR" evidence="7">
    <location>
        <begin position="335"/>
        <end position="368"/>
    </location>
</feature>
<comment type="caution">
    <text evidence="10">The sequence shown here is derived from an EMBL/GenBank/DDBJ whole genome shotgun (WGS) entry which is preliminary data.</text>
</comment>
<evidence type="ECO:0000256" key="5">
    <source>
        <dbReference type="ARBA" id="ARBA00022803"/>
    </source>
</evidence>
<dbReference type="Proteomes" id="UP000237631">
    <property type="component" value="Unassembled WGS sequence"/>
</dbReference>
<dbReference type="AlphaFoldDB" id="A0A2S6CEM4"/>
<dbReference type="PANTHER" id="PTHR48229:SF2">
    <property type="entry name" value="CAIB_BAIF FAMILY PROTEIN"/>
    <property type="match status" value="1"/>
</dbReference>
<dbReference type="OrthoDB" id="2308815at2759"/>
<feature type="repeat" description="TPR" evidence="7">
    <location>
        <begin position="38"/>
        <end position="71"/>
    </location>
</feature>
<feature type="domain" description="STI1" evidence="9">
    <location>
        <begin position="532"/>
        <end position="571"/>
    </location>
</feature>
<feature type="compositionally biased region" description="Basic and acidic residues" evidence="8">
    <location>
        <begin position="225"/>
        <end position="241"/>
    </location>
</feature>
<dbReference type="Pfam" id="PF17830">
    <property type="entry name" value="STI1-HOP_DP"/>
    <property type="match status" value="2"/>
</dbReference>
<dbReference type="Pfam" id="PF13181">
    <property type="entry name" value="TPR_8"/>
    <property type="match status" value="1"/>
</dbReference>
<evidence type="ECO:0000313" key="11">
    <source>
        <dbReference type="Proteomes" id="UP000237631"/>
    </source>
</evidence>
<sequence>MASADELKAEGNKLFAAKDFTGAAEKFSAAIAADPSNHVLYSNLSGAYASLKDWEQALEAAKKTTEIKPDWSKGWGRKGTAEHGVGDLMGAVQSYEEALKLDPNNAQAKSGLESVKRAIDAEARADGVDPSGGLGNMFNDPQLFQKLAANPKTAPLLGDSAFMAKLQNMQSNPQGMQQEMFSDPRFLQVMSVLLGIDMSFNPTDNADRDAAKFQQGGAEEDVEMPDLKPAPKKEEPKKEPEPEPEPEDEEAKEKKAKKAEADKEKAAGTEAYKKRQFDEAIAHYTKAWETYQDITYLTNLGAAHFEKGDYDAAIEACKKAVEHGREVYADWKIIAKAFGRIGTSYEKKGDLANAIEFYNKSLTEHRTPDILTKLRAAEKAKKQADINAYIDPQKAEEARELGNQKFKESDWPAAVEAYSEMTKRAPEDPRGYSNRAACLIKLLTFPSAVTDCDEAIKRDPKFIRAYLRKAQALFAMKEYNKCIDVCAEALEHDTEGKNTREIEQQSQKALEAQFSAREGETEQQAQERIQRDPDIMAILQDPVMQSILQQAKGDPAALQNHMQNPGIRMKVQKLVAAGVIRLGRKTEGRSTMGSISASEGYSAPKETQRIFQEGILNNPLIPALPEEAKAAGKHVQFTGNDLPSIPINWRFAESAAALKGIEATMLNVLRSRKYGSQMSDVTINTDHASLFVMSPFLVKIIEGGQPKTWNLHDVAELEKKGIKNCDLHRSGASTQRLLATNIYKTKDGRSYHVHGSMNPEPTLTALGMDLEGTAGEDYETITKRFQQVVGQHDSKELDALMNDKYKQAGTICHSTEEFWKTEHGKANAHVGLYELKRSPEYNQPAGWWPEHDSLPSSASRPLAGLKVVDLTRVIAAPALTRGLAEMGASVMRVASPHVTDLSLVHQDLNWGKWTSELHLKDEEDRAKLIELIKDADIVVEGYRPGVMEKYGLSRKDIFELVKDRNRGIIHVKENCYGWNGPWQGRSGWQQISDACCGVSLGFAKAMGLEDNEAVTPVFPNSDYCTGIAGATATLHALIRRAEEGGSFGVDVALNYYSQWLVRSVGEYPKPVWQDVWQRHGSFVYRNYHNMGYTVANLLGLLVQHDAKTLFKPEFFEPRASKAMGLQFLQLKPVAQFKDDVKLEYNVGTRGNGYDKPYWPQDLRTEVVK</sequence>
<dbReference type="SMART" id="SM00028">
    <property type="entry name" value="TPR"/>
    <property type="match status" value="8"/>
</dbReference>
<dbReference type="FunFam" id="1.25.40.10:FF:000027">
    <property type="entry name" value="stress-induced-phosphoprotein 1 isoform X1"/>
    <property type="match status" value="1"/>
</dbReference>
<evidence type="ECO:0000256" key="4">
    <source>
        <dbReference type="ARBA" id="ARBA00022737"/>
    </source>
</evidence>
<dbReference type="FunFam" id="1.10.260.100:FF:000004">
    <property type="entry name" value="Putative stress-induced-phosphoprotein 1"/>
    <property type="match status" value="1"/>
</dbReference>